<dbReference type="GO" id="GO:0007023">
    <property type="term" value="P:post-chaperonin tubulin folding pathway"/>
    <property type="evidence" value="ECO:0007669"/>
    <property type="project" value="InterPro"/>
</dbReference>
<sequence>MGLENFLDLGKVPDGERILEQLQIVEVANAEEISLAPIPLIEHFRQGLGRFKGGYARGLGIGGLSNRYMEQELIKTCEEQATKHADDLEKRISNLGDTIKMQADLINQLHNLVEDLQNQANEYKNARSENENVSGIKLSESQLQQISAFVMQRSK</sequence>
<dbReference type="SUPFAM" id="SSF46988">
    <property type="entry name" value="Tubulin chaperone cofactor A"/>
    <property type="match status" value="1"/>
</dbReference>
<dbReference type="GO" id="GO:0048487">
    <property type="term" value="F:beta-tubulin binding"/>
    <property type="evidence" value="ECO:0007669"/>
    <property type="project" value="InterPro"/>
</dbReference>
<dbReference type="EMBL" id="BPVZ01000209">
    <property type="protein sequence ID" value="GKV46469.1"/>
    <property type="molecule type" value="Genomic_DNA"/>
</dbReference>
<evidence type="ECO:0000313" key="3">
    <source>
        <dbReference type="Proteomes" id="UP001054252"/>
    </source>
</evidence>
<dbReference type="AlphaFoldDB" id="A0AAV5MB85"/>
<dbReference type="Proteomes" id="UP001054252">
    <property type="component" value="Unassembled WGS sequence"/>
</dbReference>
<protein>
    <submittedName>
        <fullName evidence="2">Uncharacterized protein</fullName>
    </submittedName>
</protein>
<dbReference type="InterPro" id="IPR036126">
    <property type="entry name" value="TBCA_sf"/>
</dbReference>
<name>A0AAV5MB85_9ROSI</name>
<accession>A0AAV5MB85</accession>
<gene>
    <name evidence="2" type="ORF">SLEP1_g53450</name>
</gene>
<evidence type="ECO:0000313" key="2">
    <source>
        <dbReference type="EMBL" id="GKV46469.1"/>
    </source>
</evidence>
<keyword evidence="1" id="KW-0175">Coiled coil</keyword>
<organism evidence="2 3">
    <name type="scientific">Rubroshorea leprosula</name>
    <dbReference type="NCBI Taxonomy" id="152421"/>
    <lineage>
        <taxon>Eukaryota</taxon>
        <taxon>Viridiplantae</taxon>
        <taxon>Streptophyta</taxon>
        <taxon>Embryophyta</taxon>
        <taxon>Tracheophyta</taxon>
        <taxon>Spermatophyta</taxon>
        <taxon>Magnoliopsida</taxon>
        <taxon>eudicotyledons</taxon>
        <taxon>Gunneridae</taxon>
        <taxon>Pentapetalae</taxon>
        <taxon>rosids</taxon>
        <taxon>malvids</taxon>
        <taxon>Malvales</taxon>
        <taxon>Dipterocarpaceae</taxon>
        <taxon>Rubroshorea</taxon>
    </lineage>
</organism>
<proteinExistence type="predicted"/>
<feature type="coiled-coil region" evidence="1">
    <location>
        <begin position="99"/>
        <end position="133"/>
    </location>
</feature>
<evidence type="ECO:0000256" key="1">
    <source>
        <dbReference type="SAM" id="Coils"/>
    </source>
</evidence>
<comment type="caution">
    <text evidence="2">The sequence shown here is derived from an EMBL/GenBank/DDBJ whole genome shotgun (WGS) entry which is preliminary data.</text>
</comment>
<dbReference type="GO" id="GO:0007021">
    <property type="term" value="P:tubulin complex assembly"/>
    <property type="evidence" value="ECO:0007669"/>
    <property type="project" value="InterPro"/>
</dbReference>
<reference evidence="2 3" key="1">
    <citation type="journal article" date="2021" name="Commun. Biol.">
        <title>The genome of Shorea leprosula (Dipterocarpaceae) highlights the ecological relevance of drought in aseasonal tropical rainforests.</title>
        <authorList>
            <person name="Ng K.K.S."/>
            <person name="Kobayashi M.J."/>
            <person name="Fawcett J.A."/>
            <person name="Hatakeyama M."/>
            <person name="Paape T."/>
            <person name="Ng C.H."/>
            <person name="Ang C.C."/>
            <person name="Tnah L.H."/>
            <person name="Lee C.T."/>
            <person name="Nishiyama T."/>
            <person name="Sese J."/>
            <person name="O'Brien M.J."/>
            <person name="Copetti D."/>
            <person name="Mohd Noor M.I."/>
            <person name="Ong R.C."/>
            <person name="Putra M."/>
            <person name="Sireger I.Z."/>
            <person name="Indrioko S."/>
            <person name="Kosugi Y."/>
            <person name="Izuno A."/>
            <person name="Isagi Y."/>
            <person name="Lee S.L."/>
            <person name="Shimizu K.K."/>
        </authorList>
    </citation>
    <scope>NUCLEOTIDE SEQUENCE [LARGE SCALE GENOMIC DNA]</scope>
    <source>
        <strain evidence="2">214</strain>
    </source>
</reference>
<keyword evidence="3" id="KW-1185">Reference proteome</keyword>